<evidence type="ECO:0000256" key="1">
    <source>
        <dbReference type="SAM" id="MobiDB-lite"/>
    </source>
</evidence>
<feature type="region of interest" description="Disordered" evidence="1">
    <location>
        <begin position="138"/>
        <end position="160"/>
    </location>
</feature>
<accession>A0ABQ1F7L5</accession>
<name>A0ABQ1F7L5_9SPHN</name>
<gene>
    <name evidence="2" type="ORF">GCM10010923_09130</name>
</gene>
<evidence type="ECO:0000313" key="2">
    <source>
        <dbReference type="EMBL" id="GGA02528.1"/>
    </source>
</evidence>
<comment type="caution">
    <text evidence="2">The sequence shown here is derived from an EMBL/GenBank/DDBJ whole genome shotgun (WGS) entry which is preliminary data.</text>
</comment>
<keyword evidence="3" id="KW-1185">Reference proteome</keyword>
<dbReference type="EMBL" id="BMID01000001">
    <property type="protein sequence ID" value="GGA02528.1"/>
    <property type="molecule type" value="Genomic_DNA"/>
</dbReference>
<evidence type="ECO:0000313" key="3">
    <source>
        <dbReference type="Proteomes" id="UP000603317"/>
    </source>
</evidence>
<feature type="compositionally biased region" description="Basic and acidic residues" evidence="1">
    <location>
        <begin position="138"/>
        <end position="153"/>
    </location>
</feature>
<dbReference type="Proteomes" id="UP000603317">
    <property type="component" value="Unassembled WGS sequence"/>
</dbReference>
<protein>
    <submittedName>
        <fullName evidence="2">Uncharacterized protein</fullName>
    </submittedName>
</protein>
<sequence>MDQLEEPLDPQSWIAAIARLHDRAAADDEPTHQERYLRSAHTLSRLAPAALGDIFASEASEAEYDEFLRASDLYKASIELLNPSLKLVIAKPDGTLKLEVHAPVFDAVGAANDVFPRAIVLGWTRCVMAMADRADEIETDVSRQDRHTRRSEPHPPSSSH</sequence>
<organism evidence="2 3">
    <name type="scientific">Blastomonas marina</name>
    <dbReference type="NCBI Taxonomy" id="1867408"/>
    <lineage>
        <taxon>Bacteria</taxon>
        <taxon>Pseudomonadati</taxon>
        <taxon>Pseudomonadota</taxon>
        <taxon>Alphaproteobacteria</taxon>
        <taxon>Sphingomonadales</taxon>
        <taxon>Sphingomonadaceae</taxon>
        <taxon>Blastomonas</taxon>
    </lineage>
</organism>
<proteinExistence type="predicted"/>
<reference evidence="3" key="1">
    <citation type="journal article" date="2019" name="Int. J. Syst. Evol. Microbiol.">
        <title>The Global Catalogue of Microorganisms (GCM) 10K type strain sequencing project: providing services to taxonomists for standard genome sequencing and annotation.</title>
        <authorList>
            <consortium name="The Broad Institute Genomics Platform"/>
            <consortium name="The Broad Institute Genome Sequencing Center for Infectious Disease"/>
            <person name="Wu L."/>
            <person name="Ma J."/>
        </authorList>
    </citation>
    <scope>NUCLEOTIDE SEQUENCE [LARGE SCALE GENOMIC DNA]</scope>
    <source>
        <strain evidence="3">CGMCC 1.15297</strain>
    </source>
</reference>